<protein>
    <recommendedName>
        <fullName evidence="4">RRM domain-containing protein</fullName>
    </recommendedName>
</protein>
<accession>A0ABQ7BMF1</accession>
<feature type="region of interest" description="Disordered" evidence="1">
    <location>
        <begin position="67"/>
        <end position="88"/>
    </location>
</feature>
<proteinExistence type="predicted"/>
<name>A0ABQ7BMF1_BRACR</name>
<reference evidence="2 3" key="1">
    <citation type="journal article" date="2020" name="BMC Genomics">
        <title>Intraspecific diversification of the crop wild relative Brassica cretica Lam. using demographic model selection.</title>
        <authorList>
            <person name="Kioukis A."/>
            <person name="Michalopoulou V.A."/>
            <person name="Briers L."/>
            <person name="Pirintsos S."/>
            <person name="Studholme D.J."/>
            <person name="Pavlidis P."/>
            <person name="Sarris P.F."/>
        </authorList>
    </citation>
    <scope>NUCLEOTIDE SEQUENCE [LARGE SCALE GENOMIC DNA]</scope>
    <source>
        <strain evidence="3">cv. PFS-1207/04</strain>
    </source>
</reference>
<evidence type="ECO:0008006" key="4">
    <source>
        <dbReference type="Google" id="ProtNLM"/>
    </source>
</evidence>
<gene>
    <name evidence="2" type="ORF">DY000_02039479</name>
</gene>
<organism evidence="2 3">
    <name type="scientific">Brassica cretica</name>
    <name type="common">Mustard</name>
    <dbReference type="NCBI Taxonomy" id="69181"/>
    <lineage>
        <taxon>Eukaryota</taxon>
        <taxon>Viridiplantae</taxon>
        <taxon>Streptophyta</taxon>
        <taxon>Embryophyta</taxon>
        <taxon>Tracheophyta</taxon>
        <taxon>Spermatophyta</taxon>
        <taxon>Magnoliopsida</taxon>
        <taxon>eudicotyledons</taxon>
        <taxon>Gunneridae</taxon>
        <taxon>Pentapetalae</taxon>
        <taxon>rosids</taxon>
        <taxon>malvids</taxon>
        <taxon>Brassicales</taxon>
        <taxon>Brassicaceae</taxon>
        <taxon>Brassiceae</taxon>
        <taxon>Brassica</taxon>
    </lineage>
</organism>
<dbReference type="EMBL" id="QGKV02001507">
    <property type="protein sequence ID" value="KAF3533713.1"/>
    <property type="molecule type" value="Genomic_DNA"/>
</dbReference>
<feature type="compositionally biased region" description="Basic and acidic residues" evidence="1">
    <location>
        <begin position="67"/>
        <end position="76"/>
    </location>
</feature>
<evidence type="ECO:0000313" key="2">
    <source>
        <dbReference type="EMBL" id="KAF3533713.1"/>
    </source>
</evidence>
<evidence type="ECO:0000313" key="3">
    <source>
        <dbReference type="Proteomes" id="UP000266723"/>
    </source>
</evidence>
<comment type="caution">
    <text evidence="2">The sequence shown here is derived from an EMBL/GenBank/DDBJ whole genome shotgun (WGS) entry which is preliminary data.</text>
</comment>
<evidence type="ECO:0000256" key="1">
    <source>
        <dbReference type="SAM" id="MobiDB-lite"/>
    </source>
</evidence>
<sequence length="152" mass="17143">MPFVNGTGCKAECLDTAGRVSGGTGRGRGVNFVTLAKSSLTRHVALPDHGVRLDGVKTLKWREFEAKPKPEAKEETVSEGLDSGMDWTNGEEQDFVGKGLHQYLRKRKIKKDLRNLDKDDIYRKDTIVSWARRVLWQSKSKRTISDHSSEEI</sequence>
<keyword evidence="3" id="KW-1185">Reference proteome</keyword>
<dbReference type="Proteomes" id="UP000266723">
    <property type="component" value="Unassembled WGS sequence"/>
</dbReference>